<dbReference type="HOGENOM" id="CLU_993951_0_0_1"/>
<feature type="chain" id="PRO_5003616521" evidence="1">
    <location>
        <begin position="22"/>
        <end position="269"/>
    </location>
</feature>
<protein>
    <submittedName>
        <fullName evidence="2">Uncharacterized protein</fullName>
    </submittedName>
</protein>
<evidence type="ECO:0000313" key="3">
    <source>
        <dbReference type="Proteomes" id="UP000005018"/>
    </source>
</evidence>
<gene>
    <name evidence="2" type="ORF">CORT_0B04860</name>
</gene>
<name>H8X1F4_CANO9</name>
<keyword evidence="1" id="KW-0732">Signal</keyword>
<dbReference type="Proteomes" id="UP000005018">
    <property type="component" value="Chromosome 2"/>
</dbReference>
<dbReference type="EMBL" id="HE681720">
    <property type="protein sequence ID" value="CCG22194.1"/>
    <property type="molecule type" value="Genomic_DNA"/>
</dbReference>
<accession>H8X1F4</accession>
<dbReference type="KEGG" id="cot:CORT_0B04860"/>
<evidence type="ECO:0000256" key="1">
    <source>
        <dbReference type="SAM" id="SignalP"/>
    </source>
</evidence>
<reference evidence="2 3" key="1">
    <citation type="journal article" date="2012" name="PLoS ONE">
        <title>Sequence and analysis of the genome of the pathogenic yeast Candida orthopsilosis.</title>
        <authorList>
            <person name="Riccombeni A."/>
            <person name="Vidanes G."/>
            <person name="Proux-Wera E."/>
            <person name="Wolfe K.H."/>
            <person name="Butler G."/>
        </authorList>
    </citation>
    <scope>NUCLEOTIDE SEQUENCE [LARGE SCALE GENOMIC DNA]</scope>
    <source>
        <strain evidence="2 3">Co 90-125</strain>
    </source>
</reference>
<feature type="signal peptide" evidence="1">
    <location>
        <begin position="1"/>
        <end position="21"/>
    </location>
</feature>
<keyword evidence="3" id="KW-1185">Reference proteome</keyword>
<dbReference type="AlphaFoldDB" id="H8X1F4"/>
<proteinExistence type="predicted"/>
<organism evidence="2 3">
    <name type="scientific">Candida orthopsilosis (strain 90-125)</name>
    <name type="common">Yeast</name>
    <dbReference type="NCBI Taxonomy" id="1136231"/>
    <lineage>
        <taxon>Eukaryota</taxon>
        <taxon>Fungi</taxon>
        <taxon>Dikarya</taxon>
        <taxon>Ascomycota</taxon>
        <taxon>Saccharomycotina</taxon>
        <taxon>Pichiomycetes</taxon>
        <taxon>Debaryomycetaceae</taxon>
        <taxon>Candida/Lodderomyces clade</taxon>
        <taxon>Candida</taxon>
    </lineage>
</organism>
<dbReference type="RefSeq" id="XP_003867631.1">
    <property type="nucleotide sequence ID" value="XM_003867583.1"/>
</dbReference>
<dbReference type="GeneID" id="14538363"/>
<sequence>MLWLTLFIISTALSLPDQSQSCISNVNIPFTGYKVEYQLNVKLWSGTYHLLYCNDNKLLYDLNLNHTIPWTQPIIFHKSSVIEGDFILARRKTFALRSFPIFLPNTLVGSLYYRNSLNKLQLYNNTEPQSNSVPLIAANMLQNWCEASYKLEVICHVPVLTTPGIDSKYYSFGFFDSSREQNDWDKYISMSEKYDYRDDSRILLRKGTDTVFSQVEKLIERHKVLKAKIRRARAVQNATELWWSLIMLSKVVSEEIFNRLVIKIDRLLQ</sequence>
<dbReference type="eggNOG" id="ENOG502T5AY">
    <property type="taxonomic scope" value="Eukaryota"/>
</dbReference>
<dbReference type="OrthoDB" id="4016272at2759"/>
<evidence type="ECO:0000313" key="2">
    <source>
        <dbReference type="EMBL" id="CCG22194.1"/>
    </source>
</evidence>